<protein>
    <submittedName>
        <fullName evidence="1">Uncharacterized protein</fullName>
    </submittedName>
</protein>
<proteinExistence type="predicted"/>
<accession>A0A1G8LWD3</accession>
<sequence length="74" mass="8827">MSKKLKLRYKFLLGKTKKEISGELGLEYNYYPSDIWYYEIAITFFFRKTTLILYFTEGVVTGINIKKHYGKINT</sequence>
<gene>
    <name evidence="1" type="ORF">SAMN05421846_11083</name>
</gene>
<name>A0A1G8LWD3_9FLAO</name>
<dbReference type="Proteomes" id="UP000198869">
    <property type="component" value="Unassembled WGS sequence"/>
</dbReference>
<organism evidence="1 2">
    <name type="scientific">Chryseobacterium taeanense</name>
    <dbReference type="NCBI Taxonomy" id="311334"/>
    <lineage>
        <taxon>Bacteria</taxon>
        <taxon>Pseudomonadati</taxon>
        <taxon>Bacteroidota</taxon>
        <taxon>Flavobacteriia</taxon>
        <taxon>Flavobacteriales</taxon>
        <taxon>Weeksellaceae</taxon>
        <taxon>Chryseobacterium group</taxon>
        <taxon>Chryseobacterium</taxon>
    </lineage>
</organism>
<reference evidence="2" key="1">
    <citation type="submission" date="2016-10" db="EMBL/GenBank/DDBJ databases">
        <authorList>
            <person name="Varghese N."/>
            <person name="Submissions S."/>
        </authorList>
    </citation>
    <scope>NUCLEOTIDE SEQUENCE [LARGE SCALE GENOMIC DNA]</scope>
    <source>
        <strain evidence="2">DSM 17071</strain>
    </source>
</reference>
<dbReference type="EMBL" id="FNDW01000010">
    <property type="protein sequence ID" value="SDI59968.1"/>
    <property type="molecule type" value="Genomic_DNA"/>
</dbReference>
<evidence type="ECO:0000313" key="2">
    <source>
        <dbReference type="Proteomes" id="UP000198869"/>
    </source>
</evidence>
<evidence type="ECO:0000313" key="1">
    <source>
        <dbReference type="EMBL" id="SDI59968.1"/>
    </source>
</evidence>
<keyword evidence="2" id="KW-1185">Reference proteome</keyword>
<dbReference type="OrthoDB" id="1263809at2"/>
<dbReference type="RefSeq" id="WP_089859921.1">
    <property type="nucleotide sequence ID" value="NZ_FNDW01000010.1"/>
</dbReference>
<dbReference type="AlphaFoldDB" id="A0A1G8LWD3"/>